<reference evidence="1" key="1">
    <citation type="submission" date="2021-06" db="EMBL/GenBank/DDBJ databases">
        <authorList>
            <person name="Kallberg Y."/>
            <person name="Tangrot J."/>
            <person name="Rosling A."/>
        </authorList>
    </citation>
    <scope>NUCLEOTIDE SEQUENCE</scope>
    <source>
        <strain evidence="1">FL130A</strain>
    </source>
</reference>
<feature type="non-terminal residue" evidence="1">
    <location>
        <position position="54"/>
    </location>
</feature>
<comment type="caution">
    <text evidence="1">The sequence shown here is derived from an EMBL/GenBank/DDBJ whole genome shotgun (WGS) entry which is preliminary data.</text>
</comment>
<name>A0A9N9CV45_9GLOM</name>
<dbReference type="Proteomes" id="UP000789508">
    <property type="component" value="Unassembled WGS sequence"/>
</dbReference>
<dbReference type="OrthoDB" id="1934793at2759"/>
<organism evidence="1 2">
    <name type="scientific">Ambispora leptoticha</name>
    <dbReference type="NCBI Taxonomy" id="144679"/>
    <lineage>
        <taxon>Eukaryota</taxon>
        <taxon>Fungi</taxon>
        <taxon>Fungi incertae sedis</taxon>
        <taxon>Mucoromycota</taxon>
        <taxon>Glomeromycotina</taxon>
        <taxon>Glomeromycetes</taxon>
        <taxon>Archaeosporales</taxon>
        <taxon>Ambisporaceae</taxon>
        <taxon>Ambispora</taxon>
    </lineage>
</organism>
<dbReference type="EMBL" id="CAJVPS010005644">
    <property type="protein sequence ID" value="CAG8617206.1"/>
    <property type="molecule type" value="Genomic_DNA"/>
</dbReference>
<evidence type="ECO:0000313" key="1">
    <source>
        <dbReference type="EMBL" id="CAG8617206.1"/>
    </source>
</evidence>
<sequence>MDDKLYNQLYKYLSSLQFDLDISNAEKSRIQKESKNYLIQNEKLFRRNKDKPQR</sequence>
<dbReference type="AlphaFoldDB" id="A0A9N9CV45"/>
<gene>
    <name evidence="1" type="ORF">ALEPTO_LOCUS8809</name>
</gene>
<keyword evidence="2" id="KW-1185">Reference proteome</keyword>
<evidence type="ECO:0000313" key="2">
    <source>
        <dbReference type="Proteomes" id="UP000789508"/>
    </source>
</evidence>
<proteinExistence type="predicted"/>
<accession>A0A9N9CV45</accession>
<protein>
    <submittedName>
        <fullName evidence="1">9197_t:CDS:1</fullName>
    </submittedName>
</protein>